<keyword evidence="3" id="KW-1185">Reference proteome</keyword>
<name>A0A4S4BWU4_9BACI</name>
<evidence type="ECO:0000313" key="3">
    <source>
        <dbReference type="Proteomes" id="UP000310334"/>
    </source>
</evidence>
<dbReference type="OrthoDB" id="2454096at2"/>
<protein>
    <submittedName>
        <fullName evidence="2">Tripartite tricarboxylate transporter TctB family protein</fullName>
    </submittedName>
</protein>
<gene>
    <name evidence="2" type="ORF">E6W99_11460</name>
</gene>
<dbReference type="InterPro" id="IPR009936">
    <property type="entry name" value="DUF1468"/>
</dbReference>
<reference evidence="2 3" key="1">
    <citation type="submission" date="2019-04" db="EMBL/GenBank/DDBJ databases">
        <title>Bacillus sediminilitoris sp. nov., isolated from a tidal flat sediment on the East China Sea.</title>
        <authorList>
            <person name="Wei Y."/>
            <person name="Mao H."/>
            <person name="Fang J."/>
        </authorList>
    </citation>
    <scope>NUCLEOTIDE SEQUENCE [LARGE SCALE GENOMIC DNA]</scope>
    <source>
        <strain evidence="2 3">DSL-17</strain>
    </source>
</reference>
<dbReference type="EMBL" id="SSNT01000008">
    <property type="protein sequence ID" value="THF79631.1"/>
    <property type="molecule type" value="Genomic_DNA"/>
</dbReference>
<accession>A0A4S4BWU4</accession>
<proteinExistence type="predicted"/>
<dbReference type="Pfam" id="PF07331">
    <property type="entry name" value="TctB"/>
    <property type="match status" value="1"/>
</dbReference>
<sequence length="152" mass="17073">MLFMKNAGVWVGCFIFVFALIIFSTALTYEYYGSIGPGPGLFPLWLSGALIVLSLLYIAESMFKHKISFSDILPRGKGLRNTILFILSFILFMIIVPATGFCIAGIIMLFIVLLPSYKWYLCLGISTTVTLFFFVVFYNLLKIPLPVNSLGW</sequence>
<dbReference type="Proteomes" id="UP000310334">
    <property type="component" value="Unassembled WGS sequence"/>
</dbReference>
<organism evidence="2 3">
    <name type="scientific">Metabacillus sediminilitoris</name>
    <dbReference type="NCBI Taxonomy" id="2567941"/>
    <lineage>
        <taxon>Bacteria</taxon>
        <taxon>Bacillati</taxon>
        <taxon>Bacillota</taxon>
        <taxon>Bacilli</taxon>
        <taxon>Bacillales</taxon>
        <taxon>Bacillaceae</taxon>
        <taxon>Metabacillus</taxon>
    </lineage>
</organism>
<comment type="caution">
    <text evidence="2">The sequence shown here is derived from an EMBL/GenBank/DDBJ whole genome shotgun (WGS) entry which is preliminary data.</text>
</comment>
<evidence type="ECO:0000259" key="1">
    <source>
        <dbReference type="Pfam" id="PF07331"/>
    </source>
</evidence>
<feature type="domain" description="DUF1468" evidence="1">
    <location>
        <begin position="10"/>
        <end position="146"/>
    </location>
</feature>
<dbReference type="AlphaFoldDB" id="A0A4S4BWU4"/>
<evidence type="ECO:0000313" key="2">
    <source>
        <dbReference type="EMBL" id="THF79631.1"/>
    </source>
</evidence>